<evidence type="ECO:0000313" key="1">
    <source>
        <dbReference type="EMBL" id="JAH07774.1"/>
    </source>
</evidence>
<dbReference type="AlphaFoldDB" id="A0A0E9PTH4"/>
<proteinExistence type="predicted"/>
<sequence length="23" mass="2571">MWTNLSILCLKIKALASLVPSLR</sequence>
<reference evidence="1" key="2">
    <citation type="journal article" date="2015" name="Fish Shellfish Immunol.">
        <title>Early steps in the European eel (Anguilla anguilla)-Vibrio vulnificus interaction in the gills: Role of the RtxA13 toxin.</title>
        <authorList>
            <person name="Callol A."/>
            <person name="Pajuelo D."/>
            <person name="Ebbesson L."/>
            <person name="Teles M."/>
            <person name="MacKenzie S."/>
            <person name="Amaro C."/>
        </authorList>
    </citation>
    <scope>NUCLEOTIDE SEQUENCE</scope>
</reference>
<organism evidence="1">
    <name type="scientific">Anguilla anguilla</name>
    <name type="common">European freshwater eel</name>
    <name type="synonym">Muraena anguilla</name>
    <dbReference type="NCBI Taxonomy" id="7936"/>
    <lineage>
        <taxon>Eukaryota</taxon>
        <taxon>Metazoa</taxon>
        <taxon>Chordata</taxon>
        <taxon>Craniata</taxon>
        <taxon>Vertebrata</taxon>
        <taxon>Euteleostomi</taxon>
        <taxon>Actinopterygii</taxon>
        <taxon>Neopterygii</taxon>
        <taxon>Teleostei</taxon>
        <taxon>Anguilliformes</taxon>
        <taxon>Anguillidae</taxon>
        <taxon>Anguilla</taxon>
    </lineage>
</organism>
<name>A0A0E9PTH4_ANGAN</name>
<dbReference type="EMBL" id="GBXM01100803">
    <property type="protein sequence ID" value="JAH07774.1"/>
    <property type="molecule type" value="Transcribed_RNA"/>
</dbReference>
<protein>
    <submittedName>
        <fullName evidence="1">Uncharacterized protein</fullName>
    </submittedName>
</protein>
<accession>A0A0E9PTH4</accession>
<reference evidence="1" key="1">
    <citation type="submission" date="2014-11" db="EMBL/GenBank/DDBJ databases">
        <authorList>
            <person name="Amaro Gonzalez C."/>
        </authorList>
    </citation>
    <scope>NUCLEOTIDE SEQUENCE</scope>
</reference>